<reference evidence="3" key="1">
    <citation type="submission" date="2016-06" db="EMBL/GenBank/DDBJ databases">
        <title>Parallel loss of symbiosis genes in relatives of nitrogen-fixing non-legume Parasponia.</title>
        <authorList>
            <person name="Van Velzen R."/>
            <person name="Holmer R."/>
            <person name="Bu F."/>
            <person name="Rutten L."/>
            <person name="Van Zeijl A."/>
            <person name="Liu W."/>
            <person name="Santuari L."/>
            <person name="Cao Q."/>
            <person name="Sharma T."/>
            <person name="Shen D."/>
            <person name="Roswanjaya Y."/>
            <person name="Wardhani T."/>
            <person name="Kalhor M.S."/>
            <person name="Jansen J."/>
            <person name="Van den Hoogen J."/>
            <person name="Gungor B."/>
            <person name="Hartog M."/>
            <person name="Hontelez J."/>
            <person name="Verver J."/>
            <person name="Yang W.-C."/>
            <person name="Schijlen E."/>
            <person name="Repin R."/>
            <person name="Schilthuizen M."/>
            <person name="Schranz E."/>
            <person name="Heidstra R."/>
            <person name="Miyata K."/>
            <person name="Fedorova E."/>
            <person name="Kohlen W."/>
            <person name="Bisseling T."/>
            <person name="Smit S."/>
            <person name="Geurts R."/>
        </authorList>
    </citation>
    <scope>NUCLEOTIDE SEQUENCE [LARGE SCALE GENOMIC DNA]</scope>
    <source>
        <strain evidence="3">cv. RG33-2</strain>
    </source>
</reference>
<protein>
    <submittedName>
        <fullName evidence="2">Uncharacterized protein</fullName>
    </submittedName>
</protein>
<dbReference type="EMBL" id="JXTC01000144">
    <property type="protein sequence ID" value="PON85686.1"/>
    <property type="molecule type" value="Genomic_DNA"/>
</dbReference>
<dbReference type="InParanoid" id="A0A2P5EJG4"/>
<evidence type="ECO:0000256" key="1">
    <source>
        <dbReference type="SAM" id="MobiDB-lite"/>
    </source>
</evidence>
<organism evidence="2 3">
    <name type="scientific">Trema orientale</name>
    <name type="common">Charcoal tree</name>
    <name type="synonym">Celtis orientalis</name>
    <dbReference type="NCBI Taxonomy" id="63057"/>
    <lineage>
        <taxon>Eukaryota</taxon>
        <taxon>Viridiplantae</taxon>
        <taxon>Streptophyta</taxon>
        <taxon>Embryophyta</taxon>
        <taxon>Tracheophyta</taxon>
        <taxon>Spermatophyta</taxon>
        <taxon>Magnoliopsida</taxon>
        <taxon>eudicotyledons</taxon>
        <taxon>Gunneridae</taxon>
        <taxon>Pentapetalae</taxon>
        <taxon>rosids</taxon>
        <taxon>fabids</taxon>
        <taxon>Rosales</taxon>
        <taxon>Cannabaceae</taxon>
        <taxon>Trema</taxon>
    </lineage>
</organism>
<proteinExistence type="predicted"/>
<evidence type="ECO:0000313" key="3">
    <source>
        <dbReference type="Proteomes" id="UP000237000"/>
    </source>
</evidence>
<comment type="caution">
    <text evidence="2">The sequence shown here is derived from an EMBL/GenBank/DDBJ whole genome shotgun (WGS) entry which is preliminary data.</text>
</comment>
<dbReference type="Proteomes" id="UP000237000">
    <property type="component" value="Unassembled WGS sequence"/>
</dbReference>
<gene>
    <name evidence="2" type="ORF">TorRG33x02_185420</name>
</gene>
<dbReference type="OrthoDB" id="10336277at2759"/>
<evidence type="ECO:0000313" key="2">
    <source>
        <dbReference type="EMBL" id="PON85686.1"/>
    </source>
</evidence>
<feature type="compositionally biased region" description="Polar residues" evidence="1">
    <location>
        <begin position="42"/>
        <end position="53"/>
    </location>
</feature>
<accession>A0A2P5EJG4</accession>
<sequence>MKNMTMALKFQKTPYLLASPILTMKPQCNGQWMIQWGPKEPYSTTESSHTNSRPHFPSLRSRHTISPSLSLSPSPSLPTPRPNSHPHSPSSRRTRTWATLSPPP</sequence>
<keyword evidence="3" id="KW-1185">Reference proteome</keyword>
<feature type="region of interest" description="Disordered" evidence="1">
    <location>
        <begin position="33"/>
        <end position="104"/>
    </location>
</feature>
<name>A0A2P5EJG4_TREOI</name>
<dbReference type="AlphaFoldDB" id="A0A2P5EJG4"/>